<accession>A0A8K0EW25</accession>
<keyword evidence="3" id="KW-1185">Reference proteome</keyword>
<gene>
    <name evidence="2" type="primary">Hypp3172</name>
    <name evidence="2" type="ORF">BLAG_LOCUS19391</name>
</gene>
<dbReference type="Proteomes" id="UP000838412">
    <property type="component" value="Chromosome 5"/>
</dbReference>
<evidence type="ECO:0000313" key="3">
    <source>
        <dbReference type="Proteomes" id="UP000838412"/>
    </source>
</evidence>
<organism evidence="2 3">
    <name type="scientific">Branchiostoma lanceolatum</name>
    <name type="common">Common lancelet</name>
    <name type="synonym">Amphioxus lanceolatum</name>
    <dbReference type="NCBI Taxonomy" id="7740"/>
    <lineage>
        <taxon>Eukaryota</taxon>
        <taxon>Metazoa</taxon>
        <taxon>Chordata</taxon>
        <taxon>Cephalochordata</taxon>
        <taxon>Leptocardii</taxon>
        <taxon>Amphioxiformes</taxon>
        <taxon>Branchiostomatidae</taxon>
        <taxon>Branchiostoma</taxon>
    </lineage>
</organism>
<feature type="compositionally biased region" description="Acidic residues" evidence="1">
    <location>
        <begin position="178"/>
        <end position="220"/>
    </location>
</feature>
<feature type="compositionally biased region" description="Basic and acidic residues" evidence="1">
    <location>
        <begin position="403"/>
        <end position="413"/>
    </location>
</feature>
<name>A0A8K0EW25_BRALA</name>
<feature type="compositionally biased region" description="Polar residues" evidence="1">
    <location>
        <begin position="424"/>
        <end position="435"/>
    </location>
</feature>
<feature type="compositionally biased region" description="Polar residues" evidence="1">
    <location>
        <begin position="339"/>
        <end position="360"/>
    </location>
</feature>
<dbReference type="AlphaFoldDB" id="A0A8K0EW25"/>
<dbReference type="EMBL" id="OV696690">
    <property type="protein sequence ID" value="CAH1265379.1"/>
    <property type="molecule type" value="Genomic_DNA"/>
</dbReference>
<feature type="compositionally biased region" description="Basic and acidic residues" evidence="1">
    <location>
        <begin position="222"/>
        <end position="233"/>
    </location>
</feature>
<sequence>MQGSLVTAFWDDLKRKKGALNSTAVVRHIVAGYEEEDERKIASFCQTLLTNLDLATGRSDRKLPALRMYRGQWNLLDLLSQIASLKAVLQQLGKCLHLENDVIERCKRQNRQPLDKVRAILFYGLQQLGCTTSLAQEVLGLCLHNFEREAGREVNLLGLLEALRTQIDEWKDSGNADEQTDDDDEDFSYVDDFEDHSDSDDDGFDEESYFSDFESDDSGSEGDIKECFEENKTNKPVQTKKGVSESEEEIEECIGSDKKRKSLQQKSSSATLCGKDVDSESEEEIEESIGGVMKSKQVQQTSRSVTSSGKEVDNDSEEEIEECIGGSFGIKQGGRSSPKPASTLHQVSTNSQRRGSNIGQKSAHIATRVRRNSLQDGARGREQRAVVLGEPLATRTTTEIEEETGRQGKDRWHLSGSPVAEKGSANSSLTCRSTKQAWHRDQHALTGNLELQPPCREP</sequence>
<feature type="region of interest" description="Disordered" evidence="1">
    <location>
        <begin position="171"/>
        <end position="435"/>
    </location>
</feature>
<feature type="compositionally biased region" description="Acidic residues" evidence="1">
    <location>
        <begin position="245"/>
        <end position="254"/>
    </location>
</feature>
<proteinExistence type="predicted"/>
<protein>
    <submittedName>
        <fullName evidence="2">Hypp3172 protein</fullName>
    </submittedName>
</protein>
<reference evidence="2" key="1">
    <citation type="submission" date="2022-01" db="EMBL/GenBank/DDBJ databases">
        <authorList>
            <person name="Braso-Vives M."/>
        </authorList>
    </citation>
    <scope>NUCLEOTIDE SEQUENCE</scope>
</reference>
<evidence type="ECO:0000313" key="2">
    <source>
        <dbReference type="EMBL" id="CAH1265379.1"/>
    </source>
</evidence>
<feature type="compositionally biased region" description="Low complexity" evidence="1">
    <location>
        <begin position="294"/>
        <end position="308"/>
    </location>
</feature>
<evidence type="ECO:0000256" key="1">
    <source>
        <dbReference type="SAM" id="MobiDB-lite"/>
    </source>
</evidence>